<dbReference type="EMBL" id="CP108140">
    <property type="protein sequence ID" value="WTP90417.1"/>
    <property type="molecule type" value="Genomic_DNA"/>
</dbReference>
<accession>A0AAU1I6Y9</accession>
<evidence type="ECO:0000256" key="1">
    <source>
        <dbReference type="SAM" id="MobiDB-lite"/>
    </source>
</evidence>
<feature type="region of interest" description="Disordered" evidence="1">
    <location>
        <begin position="21"/>
        <end position="51"/>
    </location>
</feature>
<sequence length="51" mass="5547">MDRNDSEDMADCPWCAALHEAGLPPTAQPSGSPGRRHDPYVSGAQYDGDDW</sequence>
<evidence type="ECO:0000313" key="2">
    <source>
        <dbReference type="EMBL" id="WTP90417.1"/>
    </source>
</evidence>
<organism evidence="2">
    <name type="scientific">Streptomyces sp. NBC_00180</name>
    <dbReference type="NCBI Taxonomy" id="2903632"/>
    <lineage>
        <taxon>Bacteria</taxon>
        <taxon>Bacillati</taxon>
        <taxon>Actinomycetota</taxon>
        <taxon>Actinomycetes</taxon>
        <taxon>Kitasatosporales</taxon>
        <taxon>Streptomycetaceae</taxon>
        <taxon>Streptomyces</taxon>
    </lineage>
</organism>
<proteinExistence type="predicted"/>
<reference evidence="2" key="1">
    <citation type="submission" date="2022-10" db="EMBL/GenBank/DDBJ databases">
        <title>The complete genomes of actinobacterial strains from the NBC collection.</title>
        <authorList>
            <person name="Joergensen T.S."/>
            <person name="Alvarez Arevalo M."/>
            <person name="Sterndorff E.B."/>
            <person name="Faurdal D."/>
            <person name="Vuksanovic O."/>
            <person name="Mourched A.-S."/>
            <person name="Charusanti P."/>
            <person name="Shaw S."/>
            <person name="Blin K."/>
            <person name="Weber T."/>
        </authorList>
    </citation>
    <scope>NUCLEOTIDE SEQUENCE</scope>
    <source>
        <strain evidence="2">NBC 00180</strain>
    </source>
</reference>
<dbReference type="AlphaFoldDB" id="A0AAU1I6Y9"/>
<gene>
    <name evidence="2" type="ORF">OG477_35920</name>
</gene>
<protein>
    <submittedName>
        <fullName evidence="2">Uncharacterized protein</fullName>
    </submittedName>
</protein>
<name>A0AAU1I6Y9_9ACTN</name>